<proteinExistence type="predicted"/>
<dbReference type="AlphaFoldDB" id="A0A1J5PUZ4"/>
<organism evidence="1">
    <name type="scientific">mine drainage metagenome</name>
    <dbReference type="NCBI Taxonomy" id="410659"/>
    <lineage>
        <taxon>unclassified sequences</taxon>
        <taxon>metagenomes</taxon>
        <taxon>ecological metagenomes</taxon>
    </lineage>
</organism>
<accession>A0A1J5PUZ4</accession>
<sequence length="109" mass="12144">MRQFVAAAKRAQHIGWLQAGRRAGRSARHRNPLDRHDQRLALDVVEADVEVVRHASLQIAVDVNLFDIFQAIEQAMLQHARTFDVGAHFELGDAEGLAHADDLVCGQRA</sequence>
<name>A0A1J5PUZ4_9ZZZZ</name>
<evidence type="ECO:0000313" key="1">
    <source>
        <dbReference type="EMBL" id="OIQ75281.1"/>
    </source>
</evidence>
<protein>
    <submittedName>
        <fullName evidence="1">Uncharacterized protein</fullName>
    </submittedName>
</protein>
<comment type="caution">
    <text evidence="1">The sequence shown here is derived from an EMBL/GenBank/DDBJ whole genome shotgun (WGS) entry which is preliminary data.</text>
</comment>
<dbReference type="EMBL" id="MLJW01002216">
    <property type="protein sequence ID" value="OIQ75281.1"/>
    <property type="molecule type" value="Genomic_DNA"/>
</dbReference>
<gene>
    <name evidence="1" type="ORF">GALL_430550</name>
</gene>
<reference evidence="1" key="1">
    <citation type="submission" date="2016-10" db="EMBL/GenBank/DDBJ databases">
        <title>Sequence of Gallionella enrichment culture.</title>
        <authorList>
            <person name="Poehlein A."/>
            <person name="Muehling M."/>
            <person name="Daniel R."/>
        </authorList>
    </citation>
    <scope>NUCLEOTIDE SEQUENCE</scope>
</reference>